<dbReference type="InterPro" id="IPR029058">
    <property type="entry name" value="AB_hydrolase_fold"/>
</dbReference>
<dbReference type="PANTHER" id="PTHR36837:SF2">
    <property type="entry name" value="POLY(3-HYDROXYALKANOATE) POLYMERASE SUBUNIT PHAC"/>
    <property type="match status" value="1"/>
</dbReference>
<protein>
    <submittedName>
        <fullName evidence="1">Uncharacterized protein DUF3141</fullName>
    </submittedName>
</protein>
<organism evidence="1 2">
    <name type="scientific">Paracoccus lutimaris</name>
    <dbReference type="NCBI Taxonomy" id="1490030"/>
    <lineage>
        <taxon>Bacteria</taxon>
        <taxon>Pseudomonadati</taxon>
        <taxon>Pseudomonadota</taxon>
        <taxon>Alphaproteobacteria</taxon>
        <taxon>Rhodobacterales</taxon>
        <taxon>Paracoccaceae</taxon>
        <taxon>Paracoccus</taxon>
    </lineage>
</organism>
<dbReference type="Proteomes" id="UP000253345">
    <property type="component" value="Unassembled WGS sequence"/>
</dbReference>
<proteinExistence type="predicted"/>
<dbReference type="InterPro" id="IPR051321">
    <property type="entry name" value="PHA/PHB_synthase"/>
</dbReference>
<dbReference type="SUPFAM" id="SSF53474">
    <property type="entry name" value="alpha/beta-Hydrolases"/>
    <property type="match status" value="1"/>
</dbReference>
<dbReference type="AlphaFoldDB" id="A0A368Z6I5"/>
<reference evidence="1 2" key="1">
    <citation type="submission" date="2018-07" db="EMBL/GenBank/DDBJ databases">
        <title>Genomic Encyclopedia of Type Strains, Phase III (KMG-III): the genomes of soil and plant-associated and newly described type strains.</title>
        <authorList>
            <person name="Whitman W."/>
        </authorList>
    </citation>
    <scope>NUCLEOTIDE SEQUENCE [LARGE SCALE GENOMIC DNA]</scope>
    <source>
        <strain evidence="1 2">CECT 8525</strain>
    </source>
</reference>
<gene>
    <name evidence="1" type="ORF">DFP89_103120</name>
</gene>
<evidence type="ECO:0000313" key="2">
    <source>
        <dbReference type="Proteomes" id="UP000253345"/>
    </source>
</evidence>
<dbReference type="InterPro" id="IPR024501">
    <property type="entry name" value="DUF3141"/>
</dbReference>
<dbReference type="Gene3D" id="3.40.50.1820">
    <property type="entry name" value="alpha/beta hydrolase"/>
    <property type="match status" value="1"/>
</dbReference>
<dbReference type="EMBL" id="QPJL01000003">
    <property type="protein sequence ID" value="RCW87116.1"/>
    <property type="molecule type" value="Genomic_DNA"/>
</dbReference>
<dbReference type="RefSeq" id="WP_114348198.1">
    <property type="nucleotide sequence ID" value="NZ_QPJL01000003.1"/>
</dbReference>
<keyword evidence="2" id="KW-1185">Reference proteome</keyword>
<comment type="caution">
    <text evidence="1">The sequence shown here is derived from an EMBL/GenBank/DDBJ whole genome shotgun (WGS) entry which is preliminary data.</text>
</comment>
<dbReference type="Pfam" id="PF11339">
    <property type="entry name" value="DUF3141"/>
    <property type="match status" value="1"/>
</dbReference>
<accession>A0A368Z6I5</accession>
<sequence>MQKNSSTNPVNPWVEYMQDAMERSVLFLDILRQRGNNYEERTQRVAPNVLSFDAELISDGRTFERPVNYALVAITPPEGVVIDPKKRPFIVFDPRAGHGPGIGGMKHDSEIGVAMNAGHPCYFVGFLPEPMPGQTVEDVCRAEAQFIRTVTDLHPEAEGKPTLIGNCQAGWQVMITAALNPDLAGPILLAGAPLSYWAGVRGRNPMRYLGGNLGGSWMTTLTGDMGDGKFDGAWLVSNFESNNLANTLWKKQYNVYSKVDTEGPRYLEFEKWWGTPVQLNAEEMQFIVDELFVGNRLTAGETIMSNGERVDLRKIQSPIIVFCSWGDDITPPQQALDWLLDLYDDVDQIIQNGQTIIYCTHQSIGHLGIFVSGSVATKEHEEIAMNMEMIDSLLPGLYELELTDLDAGTANPDLVGGKHVAKLSPRTLDDIRALGHNSPEDERKFATAARISEINQGLYRALLSPVVQAATTPVSAEILREVHPNRVAFRAFSDRNPVMTPIAEMAEEIRSEGNRHPVSPDNPFLQYEKFVSSWVINGLEVVGKAREVWAETLFHSVYGSPVLQAAVGLKSDVAQKANRASGALHQIASPAELDEELGQGGLPEAGMRALLYVMRGGGIDERQFNALEQIYRAASDKAPIPVAGLKAILRQQARLLRADPKAAMAAIPSMLPKDSDRGERVVETIETIVGAKGKLEPETAKRLREVRNLLVPTRKTATIRKISGK</sequence>
<evidence type="ECO:0000313" key="1">
    <source>
        <dbReference type="EMBL" id="RCW87116.1"/>
    </source>
</evidence>
<dbReference type="OrthoDB" id="7231451at2"/>
<dbReference type="PANTHER" id="PTHR36837">
    <property type="entry name" value="POLY(3-HYDROXYALKANOATE) POLYMERASE SUBUNIT PHAC"/>
    <property type="match status" value="1"/>
</dbReference>
<name>A0A368Z6I5_9RHOB</name>